<evidence type="ECO:0000256" key="1">
    <source>
        <dbReference type="SAM" id="MobiDB-lite"/>
    </source>
</evidence>
<name>A0AAN8DQB0_CHAGU</name>
<reference evidence="2 3" key="1">
    <citation type="journal article" date="2023" name="Mol. Biol. Evol.">
        <title>Genomics of Secondarily Temperate Adaptation in the Only Non-Antarctic Icefish.</title>
        <authorList>
            <person name="Rivera-Colon A.G."/>
            <person name="Rayamajhi N."/>
            <person name="Minhas B.F."/>
            <person name="Madrigal G."/>
            <person name="Bilyk K.T."/>
            <person name="Yoon V."/>
            <person name="Hune M."/>
            <person name="Gregory S."/>
            <person name="Cheng C.H.C."/>
            <person name="Catchen J.M."/>
        </authorList>
    </citation>
    <scope>NUCLEOTIDE SEQUENCE [LARGE SCALE GENOMIC DNA]</scope>
    <source>
        <tissue evidence="2">White muscle</tissue>
    </source>
</reference>
<accession>A0AAN8DQB0</accession>
<gene>
    <name evidence="2" type="ORF">CgunFtcFv8_019592</name>
</gene>
<comment type="caution">
    <text evidence="2">The sequence shown here is derived from an EMBL/GenBank/DDBJ whole genome shotgun (WGS) entry which is preliminary data.</text>
</comment>
<dbReference type="PANTHER" id="PTHR47018">
    <property type="entry name" value="CXC DOMAIN-CONTAINING PROTEIN-RELATED"/>
    <property type="match status" value="1"/>
</dbReference>
<dbReference type="AlphaFoldDB" id="A0AAN8DQB0"/>
<feature type="compositionally biased region" description="Basic and acidic residues" evidence="1">
    <location>
        <begin position="220"/>
        <end position="234"/>
    </location>
</feature>
<dbReference type="EMBL" id="JAURVH010001522">
    <property type="protein sequence ID" value="KAK5922318.1"/>
    <property type="molecule type" value="Genomic_DNA"/>
</dbReference>
<protein>
    <submittedName>
        <fullName evidence="2">Uncharacterized protein</fullName>
    </submittedName>
</protein>
<sequence length="444" mass="51153">MVDSGIVEVLNSSFGGVLKMLIGKKFPENVRVLRMLVEELLEPVFEKHELERMDDLMKILEDAASKNRTTKLWVDCLIKPVFTIMQYIRAEREADWPLHLATVKEMMPLFYTAAHFNYARYGLYYLRAIEEMPEEVREHFMKGQHTMHHRSGLFNGIWSDMAIETTFMRYGHGQNGIIGITLRPETLKTWAYSMQACNKVVENLDSMRDHEQQKCPSQTHHKEEMKARMKSDGEDRKHLREKLELCIDPLNNDQHPEGLLNIVTGKVVDHPSVNVDKAVELGTKQMETFEAGWPASFHAPIQKCVTMMAAFRKHIKVGDMKLFDTEMIYARAMALQSSHRKFDTNNLMSHELSPKPTSMFDDSGHMKEAKTKSTLKNALKVEVSSRHADVTASFLDGCAVMWVVSWPTGGGTVQDFLNNFHRHIQVHLQTSDVYLIFDRFVYTI</sequence>
<feature type="region of interest" description="Disordered" evidence="1">
    <location>
        <begin position="212"/>
        <end position="234"/>
    </location>
</feature>
<proteinExistence type="predicted"/>
<keyword evidence="3" id="KW-1185">Reference proteome</keyword>
<organism evidence="2 3">
    <name type="scientific">Champsocephalus gunnari</name>
    <name type="common">Mackerel icefish</name>
    <dbReference type="NCBI Taxonomy" id="52237"/>
    <lineage>
        <taxon>Eukaryota</taxon>
        <taxon>Metazoa</taxon>
        <taxon>Chordata</taxon>
        <taxon>Craniata</taxon>
        <taxon>Vertebrata</taxon>
        <taxon>Euteleostomi</taxon>
        <taxon>Actinopterygii</taxon>
        <taxon>Neopterygii</taxon>
        <taxon>Teleostei</taxon>
        <taxon>Neoteleostei</taxon>
        <taxon>Acanthomorphata</taxon>
        <taxon>Eupercaria</taxon>
        <taxon>Perciformes</taxon>
        <taxon>Notothenioidei</taxon>
        <taxon>Channichthyidae</taxon>
        <taxon>Champsocephalus</taxon>
    </lineage>
</organism>
<evidence type="ECO:0000313" key="2">
    <source>
        <dbReference type="EMBL" id="KAK5922318.1"/>
    </source>
</evidence>
<dbReference type="PANTHER" id="PTHR47018:SF1">
    <property type="entry name" value="TESMIN_TSO1-LIKE CXC DOMAIN-CONTAINING PROTEIN"/>
    <property type="match status" value="1"/>
</dbReference>
<dbReference type="Proteomes" id="UP001331515">
    <property type="component" value="Unassembled WGS sequence"/>
</dbReference>
<evidence type="ECO:0000313" key="3">
    <source>
        <dbReference type="Proteomes" id="UP001331515"/>
    </source>
</evidence>